<keyword evidence="1" id="KW-0812">Transmembrane</keyword>
<dbReference type="PATRIC" id="fig|754477.3.peg.2336"/>
<feature type="transmembrane region" description="Helical" evidence="1">
    <location>
        <begin position="105"/>
        <end position="126"/>
    </location>
</feature>
<gene>
    <name evidence="2" type="ordered locus">Q7C_2369</name>
</gene>
<evidence type="ECO:0000313" key="3">
    <source>
        <dbReference type="Proteomes" id="UP000009145"/>
    </source>
</evidence>
<feature type="transmembrane region" description="Helical" evidence="1">
    <location>
        <begin position="41"/>
        <end position="58"/>
    </location>
</feature>
<dbReference type="AlphaFoldDB" id="I1YKR0"/>
<keyword evidence="1" id="KW-0472">Membrane</keyword>
<feature type="transmembrane region" description="Helical" evidence="1">
    <location>
        <begin position="6"/>
        <end position="29"/>
    </location>
</feature>
<reference evidence="2 3" key="1">
    <citation type="journal article" date="2012" name="J. Bacteriol.">
        <title>Complete genome sequences of Methylophaga sp. strain JAM1 and Methylophaga sp. strain JAM7.</title>
        <authorList>
            <person name="Villeneuve C."/>
            <person name="Martineau C."/>
            <person name="Mauffrey F."/>
            <person name="Villemur R."/>
        </authorList>
    </citation>
    <scope>NUCLEOTIDE SEQUENCE [LARGE SCALE GENOMIC DNA]</scope>
    <source>
        <strain evidence="2 3">JAM7</strain>
    </source>
</reference>
<dbReference type="STRING" id="754477.Q7C_2369"/>
<feature type="transmembrane region" description="Helical" evidence="1">
    <location>
        <begin position="70"/>
        <end position="93"/>
    </location>
</feature>
<name>I1YKR0_METFJ</name>
<proteinExistence type="predicted"/>
<evidence type="ECO:0000256" key="1">
    <source>
        <dbReference type="SAM" id="Phobius"/>
    </source>
</evidence>
<organism evidence="2 3">
    <name type="scientific">Methylophaga frappieri (strain ATCC BAA-2434 / DSM 25690 / JAM7)</name>
    <dbReference type="NCBI Taxonomy" id="754477"/>
    <lineage>
        <taxon>Bacteria</taxon>
        <taxon>Pseudomonadati</taxon>
        <taxon>Pseudomonadota</taxon>
        <taxon>Gammaproteobacteria</taxon>
        <taxon>Thiotrichales</taxon>
        <taxon>Piscirickettsiaceae</taxon>
        <taxon>Methylophaga</taxon>
    </lineage>
</organism>
<dbReference type="EMBL" id="CP003380">
    <property type="protein sequence ID" value="AFJ03503.1"/>
    <property type="molecule type" value="Genomic_DNA"/>
</dbReference>
<accession>I1YKR0</accession>
<dbReference type="KEGG" id="mec:Q7C_2369"/>
<keyword evidence="1" id="KW-1133">Transmembrane helix</keyword>
<dbReference type="HOGENOM" id="CLU_128121_1_0_6"/>
<keyword evidence="3" id="KW-1185">Reference proteome</keyword>
<sequence length="127" mass="14042" precursor="true">MDSDWGFSIAVSLADLAFLLGFCWLLLWCFQNAARWTQTSIALMGTGVFFGVLAMPFLKPIYQATDETQLAGWLIFMPLVILIWALMVVAHILRSAIDCRAGTAVAWTCLYVVFSILISTLVMTAIA</sequence>
<dbReference type="Proteomes" id="UP000009145">
    <property type="component" value="Chromosome"/>
</dbReference>
<protein>
    <submittedName>
        <fullName evidence="2">Uncharacterized protein</fullName>
    </submittedName>
</protein>
<evidence type="ECO:0000313" key="2">
    <source>
        <dbReference type="EMBL" id="AFJ03503.1"/>
    </source>
</evidence>